<dbReference type="NCBIfam" id="NF001377">
    <property type="entry name" value="PRK00278.2-4"/>
    <property type="match status" value="1"/>
</dbReference>
<dbReference type="InterPro" id="IPR045186">
    <property type="entry name" value="Indole-3-glycerol_P_synth"/>
</dbReference>
<evidence type="ECO:0000313" key="11">
    <source>
        <dbReference type="EMBL" id="THE15092.1"/>
    </source>
</evidence>
<dbReference type="Proteomes" id="UP000306477">
    <property type="component" value="Unassembled WGS sequence"/>
</dbReference>
<sequence length="259" mass="29016">MLNKILEQKKVEVENINYPEIDCKVERKSLYSALSNPNRSLGIIAEVKKASPSKGIIREDFHPVTIATEYEEAKADAISVLTDERFFQGSINYLMDIKKKVNIPVLRKDFIVDAKQIKQSEKMGADVILLIGEALAPNQLHEYYCEAYERGLECLVEVHSRETLEQVCSIFTPKILGINNRNLKVFETSIIHTKEIVKDAPSDSLVVSESGIHTPQDIKDVIRYGAKAALIGEAFMRASSPGFGIKQMFGEVPYATTSH</sequence>
<dbReference type="FunFam" id="3.20.20.70:FF:000024">
    <property type="entry name" value="Indole-3-glycerol phosphate synthase"/>
    <property type="match status" value="1"/>
</dbReference>
<dbReference type="AlphaFoldDB" id="A0A4S3Q107"/>
<keyword evidence="12" id="KW-1185">Reference proteome</keyword>
<evidence type="ECO:0000256" key="8">
    <source>
        <dbReference type="ARBA" id="ARBA00023239"/>
    </source>
</evidence>
<evidence type="ECO:0000256" key="9">
    <source>
        <dbReference type="HAMAP-Rule" id="MF_00134"/>
    </source>
</evidence>
<feature type="domain" description="Indole-3-glycerol phosphate synthase" evidence="10">
    <location>
        <begin position="2"/>
        <end position="245"/>
    </location>
</feature>
<dbReference type="STRING" id="1033734.GCA_000285535_04114"/>
<evidence type="ECO:0000256" key="3">
    <source>
        <dbReference type="ARBA" id="ARBA00008737"/>
    </source>
</evidence>
<dbReference type="GO" id="GO:0004425">
    <property type="term" value="F:indole-3-glycerol-phosphate synthase activity"/>
    <property type="evidence" value="ECO:0007669"/>
    <property type="project" value="UniProtKB-UniRule"/>
</dbReference>
<gene>
    <name evidence="9 11" type="primary">trpC</name>
    <name evidence="11" type="ORF">E1I69_01895</name>
</gene>
<keyword evidence="8 9" id="KW-0456">Lyase</keyword>
<dbReference type="UniPathway" id="UPA00035">
    <property type="reaction ID" value="UER00043"/>
</dbReference>
<dbReference type="HAMAP" id="MF_00134_B">
    <property type="entry name" value="IGPS_B"/>
    <property type="match status" value="1"/>
</dbReference>
<dbReference type="CDD" id="cd00331">
    <property type="entry name" value="IGPS"/>
    <property type="match status" value="1"/>
</dbReference>
<keyword evidence="6 9" id="KW-0822">Tryptophan biosynthesis</keyword>
<evidence type="ECO:0000313" key="12">
    <source>
        <dbReference type="Proteomes" id="UP000306477"/>
    </source>
</evidence>
<dbReference type="EC" id="4.1.1.48" evidence="9"/>
<keyword evidence="4 9" id="KW-0028">Amino-acid biosynthesis</keyword>
<dbReference type="NCBIfam" id="NF001375">
    <property type="entry name" value="PRK00278.2-2"/>
    <property type="match status" value="1"/>
</dbReference>
<evidence type="ECO:0000256" key="6">
    <source>
        <dbReference type="ARBA" id="ARBA00022822"/>
    </source>
</evidence>
<dbReference type="PROSITE" id="PS00614">
    <property type="entry name" value="IGPS"/>
    <property type="match status" value="1"/>
</dbReference>
<protein>
    <recommendedName>
        <fullName evidence="9">Indole-3-glycerol phosphate synthase</fullName>
        <shortName evidence="9">IGPS</shortName>
        <ecNumber evidence="9">4.1.1.48</ecNumber>
    </recommendedName>
</protein>
<dbReference type="RefSeq" id="WP_136377943.1">
    <property type="nucleotide sequence ID" value="NZ_SLUB01000002.1"/>
</dbReference>
<evidence type="ECO:0000259" key="10">
    <source>
        <dbReference type="Pfam" id="PF00218"/>
    </source>
</evidence>
<evidence type="ECO:0000256" key="7">
    <source>
        <dbReference type="ARBA" id="ARBA00023141"/>
    </source>
</evidence>
<evidence type="ECO:0000256" key="1">
    <source>
        <dbReference type="ARBA" id="ARBA00001633"/>
    </source>
</evidence>
<proteinExistence type="inferred from homology"/>
<comment type="catalytic activity">
    <reaction evidence="1 9">
        <text>1-(2-carboxyphenylamino)-1-deoxy-D-ribulose 5-phosphate + H(+) = (1S,2R)-1-C-(indol-3-yl)glycerol 3-phosphate + CO2 + H2O</text>
        <dbReference type="Rhea" id="RHEA:23476"/>
        <dbReference type="ChEBI" id="CHEBI:15377"/>
        <dbReference type="ChEBI" id="CHEBI:15378"/>
        <dbReference type="ChEBI" id="CHEBI:16526"/>
        <dbReference type="ChEBI" id="CHEBI:58613"/>
        <dbReference type="ChEBI" id="CHEBI:58866"/>
        <dbReference type="EC" id="4.1.1.48"/>
    </reaction>
</comment>
<dbReference type="PANTHER" id="PTHR22854">
    <property type="entry name" value="TRYPTOPHAN BIOSYNTHESIS PROTEIN"/>
    <property type="match status" value="1"/>
</dbReference>
<keyword evidence="5 9" id="KW-0210">Decarboxylase</keyword>
<dbReference type="SUPFAM" id="SSF51366">
    <property type="entry name" value="Ribulose-phoshate binding barrel"/>
    <property type="match status" value="1"/>
</dbReference>
<organism evidence="11 12">
    <name type="scientific">Bacillus timonensis</name>
    <dbReference type="NCBI Taxonomy" id="1033734"/>
    <lineage>
        <taxon>Bacteria</taxon>
        <taxon>Bacillati</taxon>
        <taxon>Bacillota</taxon>
        <taxon>Bacilli</taxon>
        <taxon>Bacillales</taxon>
        <taxon>Bacillaceae</taxon>
        <taxon>Bacillus</taxon>
    </lineage>
</organism>
<dbReference type="InterPro" id="IPR011060">
    <property type="entry name" value="RibuloseP-bd_barrel"/>
</dbReference>
<dbReference type="Gene3D" id="3.20.20.70">
    <property type="entry name" value="Aldolase class I"/>
    <property type="match status" value="1"/>
</dbReference>
<comment type="caution">
    <text evidence="11">The sequence shown here is derived from an EMBL/GenBank/DDBJ whole genome shotgun (WGS) entry which is preliminary data.</text>
</comment>
<comment type="pathway">
    <text evidence="2 9">Amino-acid biosynthesis; L-tryptophan biosynthesis; L-tryptophan from chorismate: step 4/5.</text>
</comment>
<dbReference type="InterPro" id="IPR001468">
    <property type="entry name" value="Indole-3-GlycerolPSynthase_CS"/>
</dbReference>
<dbReference type="PANTHER" id="PTHR22854:SF2">
    <property type="entry name" value="INDOLE-3-GLYCEROL-PHOSPHATE SYNTHASE"/>
    <property type="match status" value="1"/>
</dbReference>
<evidence type="ECO:0000256" key="4">
    <source>
        <dbReference type="ARBA" id="ARBA00022605"/>
    </source>
</evidence>
<evidence type="ECO:0000256" key="5">
    <source>
        <dbReference type="ARBA" id="ARBA00022793"/>
    </source>
</evidence>
<dbReference type="Pfam" id="PF00218">
    <property type="entry name" value="IGPS"/>
    <property type="match status" value="1"/>
</dbReference>
<dbReference type="GO" id="GO:0000162">
    <property type="term" value="P:L-tryptophan biosynthetic process"/>
    <property type="evidence" value="ECO:0007669"/>
    <property type="project" value="UniProtKB-UniRule"/>
</dbReference>
<dbReference type="InterPro" id="IPR013798">
    <property type="entry name" value="Indole-3-glycerol_P_synth_dom"/>
</dbReference>
<dbReference type="InterPro" id="IPR013785">
    <property type="entry name" value="Aldolase_TIM"/>
</dbReference>
<comment type="similarity">
    <text evidence="3 9">Belongs to the TrpC family.</text>
</comment>
<accession>A0A4S3Q107</accession>
<dbReference type="GO" id="GO:0004640">
    <property type="term" value="F:phosphoribosylanthranilate isomerase activity"/>
    <property type="evidence" value="ECO:0007669"/>
    <property type="project" value="TreeGrafter"/>
</dbReference>
<dbReference type="OrthoDB" id="9804217at2"/>
<reference evidence="11 12" key="1">
    <citation type="journal article" date="2019" name="Indoor Air">
        <title>Impacts of indoor surface finishes on bacterial viability.</title>
        <authorList>
            <person name="Hu J."/>
            <person name="Maamar S.B."/>
            <person name="Glawe A.J."/>
            <person name="Gottel N."/>
            <person name="Gilbert J.A."/>
            <person name="Hartmann E.M."/>
        </authorList>
    </citation>
    <scope>NUCLEOTIDE SEQUENCE [LARGE SCALE GENOMIC DNA]</scope>
    <source>
        <strain evidence="11 12">AF060A6</strain>
    </source>
</reference>
<name>A0A4S3Q107_9BACI</name>
<keyword evidence="7 9" id="KW-0057">Aromatic amino acid biosynthesis</keyword>
<evidence type="ECO:0000256" key="2">
    <source>
        <dbReference type="ARBA" id="ARBA00004696"/>
    </source>
</evidence>
<dbReference type="EMBL" id="SLUB01000002">
    <property type="protein sequence ID" value="THE15092.1"/>
    <property type="molecule type" value="Genomic_DNA"/>
</dbReference>